<reference evidence="2" key="1">
    <citation type="journal article" date="2019" name="Int. J. Syst. Evol. Microbiol.">
        <title>The Global Catalogue of Microorganisms (GCM) 10K type strain sequencing project: providing services to taxonomists for standard genome sequencing and annotation.</title>
        <authorList>
            <consortium name="The Broad Institute Genomics Platform"/>
            <consortium name="The Broad Institute Genome Sequencing Center for Infectious Disease"/>
            <person name="Wu L."/>
            <person name="Ma J."/>
        </authorList>
    </citation>
    <scope>NUCLEOTIDE SEQUENCE [LARGE SCALE GENOMIC DNA]</scope>
    <source>
        <strain evidence="2">CGMCC 1.15790</strain>
    </source>
</reference>
<dbReference type="Proteomes" id="UP001596143">
    <property type="component" value="Unassembled WGS sequence"/>
</dbReference>
<protein>
    <submittedName>
        <fullName evidence="1">Uncharacterized protein</fullName>
    </submittedName>
</protein>
<accession>A0ABW0U5W3</accession>
<dbReference type="InterPro" id="IPR038765">
    <property type="entry name" value="Papain-like_cys_pep_sf"/>
</dbReference>
<dbReference type="RefSeq" id="WP_270896680.1">
    <property type="nucleotide sequence ID" value="NZ_JBHSPF010000017.1"/>
</dbReference>
<gene>
    <name evidence="1" type="ORF">ACFPTR_03805</name>
</gene>
<sequence length="192" mass="22534">MINKKIYLLLTDTGTLFTKLIKLFTKKRYNHASIALDAELLNVYSFGRKKVHNPVQGGFVKEDVEQRFFQHADCAIYSLPVTESQLEQMKRFIRNIEEEEKNYRYHFLGLFGFILNKPITREKAFFCSQFVATVLMECDIMEFEKPLSLVAPFDLLEDAAWRLEYEGKLKDYPHQKKSDDFSSPVFLPVENV</sequence>
<comment type="caution">
    <text evidence="1">The sequence shown here is derived from an EMBL/GenBank/DDBJ whole genome shotgun (WGS) entry which is preliminary data.</text>
</comment>
<evidence type="ECO:0000313" key="1">
    <source>
        <dbReference type="EMBL" id="MFC5628016.1"/>
    </source>
</evidence>
<keyword evidence="2" id="KW-1185">Reference proteome</keyword>
<dbReference type="EMBL" id="JBHSPF010000017">
    <property type="protein sequence ID" value="MFC5628016.1"/>
    <property type="molecule type" value="Genomic_DNA"/>
</dbReference>
<evidence type="ECO:0000313" key="2">
    <source>
        <dbReference type="Proteomes" id="UP001596143"/>
    </source>
</evidence>
<proteinExistence type="predicted"/>
<dbReference type="SUPFAM" id="SSF54001">
    <property type="entry name" value="Cysteine proteinases"/>
    <property type="match status" value="1"/>
</dbReference>
<dbReference type="Gene3D" id="3.90.1720.10">
    <property type="entry name" value="endopeptidase domain like (from Nostoc punctiforme)"/>
    <property type="match status" value="1"/>
</dbReference>
<name>A0ABW0U5W3_9BACI</name>
<organism evidence="1 2">
    <name type="scientific">Aliibacillus thermotolerans</name>
    <dbReference type="NCBI Taxonomy" id="1834418"/>
    <lineage>
        <taxon>Bacteria</taxon>
        <taxon>Bacillati</taxon>
        <taxon>Bacillota</taxon>
        <taxon>Bacilli</taxon>
        <taxon>Bacillales</taxon>
        <taxon>Bacillaceae</taxon>
        <taxon>Aliibacillus</taxon>
    </lineage>
</organism>